<sequence>MGGHTDHGLGEVEQRNLGGPVVAYGVHGGYAGDAVVHAQHVLPCAREQVGARTLAMTGKSTRRYGRKSSKDNP</sequence>
<accession>A0ABR1QUL9</accession>
<keyword evidence="3" id="KW-1185">Reference proteome</keyword>
<organism evidence="2 3">
    <name type="scientific">Apiospora aurea</name>
    <dbReference type="NCBI Taxonomy" id="335848"/>
    <lineage>
        <taxon>Eukaryota</taxon>
        <taxon>Fungi</taxon>
        <taxon>Dikarya</taxon>
        <taxon>Ascomycota</taxon>
        <taxon>Pezizomycotina</taxon>
        <taxon>Sordariomycetes</taxon>
        <taxon>Xylariomycetidae</taxon>
        <taxon>Amphisphaeriales</taxon>
        <taxon>Apiosporaceae</taxon>
        <taxon>Apiospora</taxon>
    </lineage>
</organism>
<evidence type="ECO:0000256" key="1">
    <source>
        <dbReference type="SAM" id="MobiDB-lite"/>
    </source>
</evidence>
<dbReference type="RefSeq" id="XP_066705774.1">
    <property type="nucleotide sequence ID" value="XM_066836881.1"/>
</dbReference>
<proteinExistence type="predicted"/>
<dbReference type="Proteomes" id="UP001391051">
    <property type="component" value="Unassembled WGS sequence"/>
</dbReference>
<feature type="region of interest" description="Disordered" evidence="1">
    <location>
        <begin position="53"/>
        <end position="73"/>
    </location>
</feature>
<evidence type="ECO:0000313" key="3">
    <source>
        <dbReference type="Proteomes" id="UP001391051"/>
    </source>
</evidence>
<protein>
    <submittedName>
        <fullName evidence="2">Uncharacterized protein</fullName>
    </submittedName>
</protein>
<gene>
    <name evidence="2" type="ORF">PG986_000659</name>
</gene>
<dbReference type="GeneID" id="92069943"/>
<evidence type="ECO:0000313" key="2">
    <source>
        <dbReference type="EMBL" id="KAK7966382.1"/>
    </source>
</evidence>
<name>A0ABR1QUL9_9PEZI</name>
<comment type="caution">
    <text evidence="2">The sequence shown here is derived from an EMBL/GenBank/DDBJ whole genome shotgun (WGS) entry which is preliminary data.</text>
</comment>
<dbReference type="EMBL" id="JAQQWE010000001">
    <property type="protein sequence ID" value="KAK7966382.1"/>
    <property type="molecule type" value="Genomic_DNA"/>
</dbReference>
<reference evidence="2 3" key="1">
    <citation type="submission" date="2023-01" db="EMBL/GenBank/DDBJ databases">
        <title>Analysis of 21 Apiospora genomes using comparative genomics revels a genus with tremendous synthesis potential of carbohydrate active enzymes and secondary metabolites.</title>
        <authorList>
            <person name="Sorensen T."/>
        </authorList>
    </citation>
    <scope>NUCLEOTIDE SEQUENCE [LARGE SCALE GENOMIC DNA]</scope>
    <source>
        <strain evidence="2 3">CBS 24483</strain>
    </source>
</reference>